<dbReference type="InterPro" id="IPR012340">
    <property type="entry name" value="NA-bd_OB-fold"/>
</dbReference>
<comment type="subcellular location">
    <subcellularLocation>
        <location evidence="1">Nucleus</location>
    </subcellularLocation>
</comment>
<dbReference type="PhylomeDB" id="A0A0D2W100"/>
<dbReference type="SUPFAM" id="SSF50249">
    <property type="entry name" value="Nucleic acid-binding proteins"/>
    <property type="match status" value="1"/>
</dbReference>
<keyword evidence="4" id="KW-0804">Transcription</keyword>
<accession>A0A0D2W100</accession>
<name>A0A0D2W100_CAPO3</name>
<proteinExistence type="inferred from homology"/>
<dbReference type="Gene3D" id="2.40.50.140">
    <property type="entry name" value="Nucleic acid-binding proteins"/>
    <property type="match status" value="1"/>
</dbReference>
<dbReference type="InParanoid" id="A0A0D2W100"/>
<dbReference type="SUPFAM" id="SSF88798">
    <property type="entry name" value="N-terminal, heterodimerisation domain of RBP7 (RpoE)"/>
    <property type="match status" value="1"/>
</dbReference>
<dbReference type="OrthoDB" id="10256606at2759"/>
<dbReference type="Gene3D" id="3.30.1490.120">
    <property type="entry name" value="RNA polymerase Rpb7-like, N-terminal domain"/>
    <property type="match status" value="1"/>
</dbReference>
<evidence type="ECO:0000256" key="4">
    <source>
        <dbReference type="ARBA" id="ARBA00023163"/>
    </source>
</evidence>
<dbReference type="STRING" id="595528.A0A0D2W100"/>
<keyword evidence="9" id="KW-1185">Reference proteome</keyword>
<keyword evidence="5" id="KW-0539">Nucleus</keyword>
<evidence type="ECO:0000313" key="8">
    <source>
        <dbReference type="EMBL" id="KJE97932.1"/>
    </source>
</evidence>
<dbReference type="OMA" id="LGPTLWW"/>
<evidence type="ECO:0000313" key="9">
    <source>
        <dbReference type="Proteomes" id="UP000008743"/>
    </source>
</evidence>
<dbReference type="InterPro" id="IPR013238">
    <property type="entry name" value="RNA_pol_III_Rbc25"/>
</dbReference>
<dbReference type="EMBL" id="KE346376">
    <property type="protein sequence ID" value="KJE97932.1"/>
    <property type="molecule type" value="Genomic_DNA"/>
</dbReference>
<organism evidence="8 9">
    <name type="scientific">Capsaspora owczarzaki (strain ATCC 30864)</name>
    <dbReference type="NCBI Taxonomy" id="595528"/>
    <lineage>
        <taxon>Eukaryota</taxon>
        <taxon>Filasterea</taxon>
        <taxon>Capsaspora</taxon>
    </lineage>
</organism>
<feature type="domain" description="RNA polymerase III subunit Rpc25" evidence="7">
    <location>
        <begin position="83"/>
        <end position="206"/>
    </location>
</feature>
<dbReference type="FunCoup" id="A0A0D2W100">
    <property type="interactions" value="390"/>
</dbReference>
<dbReference type="GO" id="GO:0006384">
    <property type="term" value="P:transcription initiation at RNA polymerase III promoter"/>
    <property type="evidence" value="ECO:0007669"/>
    <property type="project" value="TreeGrafter"/>
</dbReference>
<dbReference type="InterPro" id="IPR005576">
    <property type="entry name" value="Rpb7-like_N"/>
</dbReference>
<dbReference type="CDD" id="cd04330">
    <property type="entry name" value="RNAP_III_Rpc25_N"/>
    <property type="match status" value="1"/>
</dbReference>
<dbReference type="InterPro" id="IPR045113">
    <property type="entry name" value="Rpb7-like"/>
</dbReference>
<evidence type="ECO:0000256" key="5">
    <source>
        <dbReference type="ARBA" id="ARBA00023242"/>
    </source>
</evidence>
<comment type="similarity">
    <text evidence="2">Belongs to the eukaryotic RPB7/RPC8 RNA polymerase subunit family.</text>
</comment>
<dbReference type="Pfam" id="PF08292">
    <property type="entry name" value="RNA_pol_Rbc25"/>
    <property type="match status" value="1"/>
</dbReference>
<evidence type="ECO:0000256" key="1">
    <source>
        <dbReference type="ARBA" id="ARBA00004123"/>
    </source>
</evidence>
<dbReference type="GO" id="GO:0005666">
    <property type="term" value="C:RNA polymerase III complex"/>
    <property type="evidence" value="ECO:0007669"/>
    <property type="project" value="TreeGrafter"/>
</dbReference>
<dbReference type="Pfam" id="PF03876">
    <property type="entry name" value="SHS2_Rpb7-N"/>
    <property type="match status" value="1"/>
</dbReference>
<dbReference type="PANTHER" id="PTHR12709">
    <property type="entry name" value="DNA-DIRECTED RNA POLYMERASE II, III"/>
    <property type="match status" value="1"/>
</dbReference>
<dbReference type="PANTHER" id="PTHR12709:SF1">
    <property type="entry name" value="DNA-DIRECTED RNA POLYMERASE III SUBUNIT RPC8"/>
    <property type="match status" value="1"/>
</dbReference>
<evidence type="ECO:0000259" key="6">
    <source>
        <dbReference type="Pfam" id="PF03876"/>
    </source>
</evidence>
<evidence type="ECO:0000256" key="2">
    <source>
        <dbReference type="ARBA" id="ARBA00009307"/>
    </source>
</evidence>
<dbReference type="RefSeq" id="XP_004342600.1">
    <property type="nucleotide sequence ID" value="XM_004342551.2"/>
</dbReference>
<dbReference type="eggNOG" id="KOG3297">
    <property type="taxonomic scope" value="Eukaryota"/>
</dbReference>
<feature type="domain" description="RNA polymerase Rpb7-like N-terminal" evidence="6">
    <location>
        <begin position="10"/>
        <end position="64"/>
    </location>
</feature>
<dbReference type="Proteomes" id="UP000008743">
    <property type="component" value="Unassembled WGS sequence"/>
</dbReference>
<dbReference type="FunFam" id="3.30.1490.120:FF:000002">
    <property type="entry name" value="DNA-directed RNA polymerase III subunit RPC8"/>
    <property type="match status" value="1"/>
</dbReference>
<reference evidence="9" key="1">
    <citation type="submission" date="2011-02" db="EMBL/GenBank/DDBJ databases">
        <title>The Genome Sequence of Capsaspora owczarzaki ATCC 30864.</title>
        <authorList>
            <person name="Russ C."/>
            <person name="Cuomo C."/>
            <person name="Burger G."/>
            <person name="Gray M.W."/>
            <person name="Holland P.W.H."/>
            <person name="King N."/>
            <person name="Lang F.B.F."/>
            <person name="Roger A.J."/>
            <person name="Ruiz-Trillo I."/>
            <person name="Young S.K."/>
            <person name="Zeng Q."/>
            <person name="Gargeya S."/>
            <person name="Alvarado L."/>
            <person name="Berlin A."/>
            <person name="Chapman S.B."/>
            <person name="Chen Z."/>
            <person name="Freedman E."/>
            <person name="Gellesch M."/>
            <person name="Goldberg J."/>
            <person name="Griggs A."/>
            <person name="Gujja S."/>
            <person name="Heilman E."/>
            <person name="Heiman D."/>
            <person name="Howarth C."/>
            <person name="Mehta T."/>
            <person name="Neiman D."/>
            <person name="Pearson M."/>
            <person name="Roberts A."/>
            <person name="Saif S."/>
            <person name="Shea T."/>
            <person name="Shenoy N."/>
            <person name="Sisk P."/>
            <person name="Stolte C."/>
            <person name="Sykes S."/>
            <person name="White J."/>
            <person name="Yandava C."/>
            <person name="Haas B."/>
            <person name="Nusbaum C."/>
            <person name="Birren B."/>
        </authorList>
    </citation>
    <scope>NUCLEOTIDE SEQUENCE</scope>
    <source>
        <strain evidence="9">ATCC 30864</strain>
    </source>
</reference>
<gene>
    <name evidence="8" type="ORF">CAOG_007999</name>
</gene>
<keyword evidence="3" id="KW-0240">DNA-directed RNA polymerase</keyword>
<protein>
    <recommendedName>
        <fullName evidence="10">DNA-directed RNA polymerase III subunit RPC8</fullName>
    </recommendedName>
</protein>
<dbReference type="InterPro" id="IPR036898">
    <property type="entry name" value="RNA_pol_Rpb7-like_N_sf"/>
</dbReference>
<dbReference type="AlphaFoldDB" id="A0A0D2W100"/>
<evidence type="ECO:0000256" key="3">
    <source>
        <dbReference type="ARBA" id="ARBA00022478"/>
    </source>
</evidence>
<evidence type="ECO:0000259" key="7">
    <source>
        <dbReference type="Pfam" id="PF08292"/>
    </source>
</evidence>
<evidence type="ECO:0008006" key="10">
    <source>
        <dbReference type="Google" id="ProtNLM"/>
    </source>
</evidence>
<sequence>MFVVSTFRNTIRIHPADFAKDPQTAIADEINRLYANKVVLNIGLCICLYDLTEVGDAYIVSSDGSTRTEVVFRLIVFRPFEGEVVSGTIRRSIPSGIIVNIGTFFDDVFIPAENLQPGTIFNPDLQEFVWTFAEQELRMEADSRIRFRVVADRFSDLTPVHTEAPRFVDNDIAVTRTVASAEDPYKRPYMVIGSASDSGLGLEAWWE</sequence>